<sequence length="112" mass="12420">MESLASGFRKRKSRVDGVFLSSVLPDSLSTWTQGRRDAEPHQPPSRGAREEAQADTAYSSSRGDVRVLSASSFFLLEHIRQSHYSNTGSVALVLMADHWTPIRFVTSGQIQI</sequence>
<dbReference type="EMBL" id="CABDUW010000212">
    <property type="protein sequence ID" value="VTJ62844.1"/>
    <property type="molecule type" value="Genomic_DNA"/>
</dbReference>
<reference evidence="3 4" key="1">
    <citation type="submission" date="2019-04" db="EMBL/GenBank/DDBJ databases">
        <authorList>
            <person name="Alioto T."/>
            <person name="Alioto T."/>
        </authorList>
    </citation>
    <scope>NUCLEOTIDE SEQUENCE [LARGE SCALE GENOMIC DNA]</scope>
</reference>
<protein>
    <submittedName>
        <fullName evidence="3">Uncharacterized protein</fullName>
    </submittedName>
</protein>
<evidence type="ECO:0000313" key="2">
    <source>
        <dbReference type="EMBL" id="KAF7471044.1"/>
    </source>
</evidence>
<keyword evidence="4" id="KW-1185">Reference proteome</keyword>
<dbReference type="Proteomes" id="UP000662637">
    <property type="component" value="Unassembled WGS sequence"/>
</dbReference>
<reference evidence="2" key="2">
    <citation type="submission" date="2020-08" db="EMBL/GenBank/DDBJ databases">
        <authorList>
            <person name="Shumante A."/>
            <person name="Zimin A.V."/>
            <person name="Puiu D."/>
            <person name="Salzberg S.L."/>
        </authorList>
    </citation>
    <scope>NUCLEOTIDE SEQUENCE</scope>
    <source>
        <strain evidence="2">WC2-LM</strain>
        <tissue evidence="2">Liver</tissue>
    </source>
</reference>
<evidence type="ECO:0000313" key="4">
    <source>
        <dbReference type="Proteomes" id="UP000335636"/>
    </source>
</evidence>
<proteinExistence type="predicted"/>
<evidence type="ECO:0000256" key="1">
    <source>
        <dbReference type="SAM" id="MobiDB-lite"/>
    </source>
</evidence>
<name>A0A5E4AZN1_MARMO</name>
<gene>
    <name evidence="2" type="ORF">GHT09_017710</name>
    <name evidence="3" type="ORF">MONAX_5E001148</name>
</gene>
<dbReference type="AlphaFoldDB" id="A0A5E4AZN1"/>
<dbReference type="Proteomes" id="UP000335636">
    <property type="component" value="Unassembled WGS sequence"/>
</dbReference>
<feature type="region of interest" description="Disordered" evidence="1">
    <location>
        <begin position="30"/>
        <end position="60"/>
    </location>
</feature>
<evidence type="ECO:0000313" key="3">
    <source>
        <dbReference type="EMBL" id="VTJ62844.1"/>
    </source>
</evidence>
<accession>A0A5E4AZN1</accession>
<dbReference type="EMBL" id="WJEC01006877">
    <property type="protein sequence ID" value="KAF7471044.1"/>
    <property type="molecule type" value="Genomic_DNA"/>
</dbReference>
<organism evidence="3 4">
    <name type="scientific">Marmota monax</name>
    <name type="common">Woodchuck</name>
    <dbReference type="NCBI Taxonomy" id="9995"/>
    <lineage>
        <taxon>Eukaryota</taxon>
        <taxon>Metazoa</taxon>
        <taxon>Chordata</taxon>
        <taxon>Craniata</taxon>
        <taxon>Vertebrata</taxon>
        <taxon>Euteleostomi</taxon>
        <taxon>Mammalia</taxon>
        <taxon>Eutheria</taxon>
        <taxon>Euarchontoglires</taxon>
        <taxon>Glires</taxon>
        <taxon>Rodentia</taxon>
        <taxon>Sciuromorpha</taxon>
        <taxon>Sciuridae</taxon>
        <taxon>Xerinae</taxon>
        <taxon>Marmotini</taxon>
        <taxon>Marmota</taxon>
    </lineage>
</organism>